<dbReference type="InterPro" id="IPR001138">
    <property type="entry name" value="Zn2Cys6_DnaBD"/>
</dbReference>
<dbReference type="PANTHER" id="PTHR46910:SF18">
    <property type="entry name" value="ZN(II)2CYS6 TRANSCRIPTION FACTOR (EUROFUNG)"/>
    <property type="match status" value="1"/>
</dbReference>
<dbReference type="InterPro" id="IPR036864">
    <property type="entry name" value="Zn2-C6_fun-type_DNA-bd_sf"/>
</dbReference>
<keyword evidence="2" id="KW-0539">Nucleus</keyword>
<name>A0AAV9JM44_9PEZI</name>
<dbReference type="EMBL" id="JAVFHQ010000015">
    <property type="protein sequence ID" value="KAK4546372.1"/>
    <property type="molecule type" value="Genomic_DNA"/>
</dbReference>
<evidence type="ECO:0000256" key="1">
    <source>
        <dbReference type="ARBA" id="ARBA00022723"/>
    </source>
</evidence>
<dbReference type="GO" id="GO:0000981">
    <property type="term" value="F:DNA-binding transcription factor activity, RNA polymerase II-specific"/>
    <property type="evidence" value="ECO:0007669"/>
    <property type="project" value="InterPro"/>
</dbReference>
<evidence type="ECO:0000313" key="5">
    <source>
        <dbReference type="EMBL" id="KAK4546372.1"/>
    </source>
</evidence>
<accession>A0AAV9JM44</accession>
<dbReference type="Proteomes" id="UP001324427">
    <property type="component" value="Unassembled WGS sequence"/>
</dbReference>
<organism evidence="5 6">
    <name type="scientific">Oleoguttula mirabilis</name>
    <dbReference type="NCBI Taxonomy" id="1507867"/>
    <lineage>
        <taxon>Eukaryota</taxon>
        <taxon>Fungi</taxon>
        <taxon>Dikarya</taxon>
        <taxon>Ascomycota</taxon>
        <taxon>Pezizomycotina</taxon>
        <taxon>Dothideomycetes</taxon>
        <taxon>Dothideomycetidae</taxon>
        <taxon>Mycosphaerellales</taxon>
        <taxon>Teratosphaeriaceae</taxon>
        <taxon>Oleoguttula</taxon>
    </lineage>
</organism>
<dbReference type="Pfam" id="PF00172">
    <property type="entry name" value="Zn_clus"/>
    <property type="match status" value="1"/>
</dbReference>
<dbReference type="SUPFAM" id="SSF57701">
    <property type="entry name" value="Zn2/Cys6 DNA-binding domain"/>
    <property type="match status" value="1"/>
</dbReference>
<dbReference type="SMART" id="SM00066">
    <property type="entry name" value="GAL4"/>
    <property type="match status" value="1"/>
</dbReference>
<proteinExistence type="predicted"/>
<feature type="region of interest" description="Disordered" evidence="3">
    <location>
        <begin position="1"/>
        <end position="22"/>
    </location>
</feature>
<comment type="caution">
    <text evidence="5">The sequence shown here is derived from an EMBL/GenBank/DDBJ whole genome shotgun (WGS) entry which is preliminary data.</text>
</comment>
<dbReference type="GO" id="GO:0008270">
    <property type="term" value="F:zinc ion binding"/>
    <property type="evidence" value="ECO:0007669"/>
    <property type="project" value="InterPro"/>
</dbReference>
<evidence type="ECO:0000313" key="6">
    <source>
        <dbReference type="Proteomes" id="UP001324427"/>
    </source>
</evidence>
<dbReference type="InterPro" id="IPR007219">
    <property type="entry name" value="XnlR_reg_dom"/>
</dbReference>
<dbReference type="GO" id="GO:0003677">
    <property type="term" value="F:DNA binding"/>
    <property type="evidence" value="ECO:0007669"/>
    <property type="project" value="InterPro"/>
</dbReference>
<dbReference type="PANTHER" id="PTHR46910">
    <property type="entry name" value="TRANSCRIPTION FACTOR PDR1"/>
    <property type="match status" value="1"/>
</dbReference>
<keyword evidence="6" id="KW-1185">Reference proteome</keyword>
<feature type="compositionally biased region" description="Basic and acidic residues" evidence="3">
    <location>
        <begin position="7"/>
        <end position="20"/>
    </location>
</feature>
<dbReference type="Gene3D" id="4.10.240.10">
    <property type="entry name" value="Zn(2)-C6 fungal-type DNA-binding domain"/>
    <property type="match status" value="1"/>
</dbReference>
<evidence type="ECO:0000256" key="2">
    <source>
        <dbReference type="ARBA" id="ARBA00023242"/>
    </source>
</evidence>
<protein>
    <recommendedName>
        <fullName evidence="4">Zn(2)-C6 fungal-type domain-containing protein</fullName>
    </recommendedName>
</protein>
<dbReference type="PROSITE" id="PS50048">
    <property type="entry name" value="ZN2_CY6_FUNGAL_2"/>
    <property type="match status" value="1"/>
</dbReference>
<dbReference type="AlphaFoldDB" id="A0AAV9JM44"/>
<feature type="compositionally biased region" description="Polar residues" evidence="3">
    <location>
        <begin position="74"/>
        <end position="89"/>
    </location>
</feature>
<dbReference type="Pfam" id="PF04082">
    <property type="entry name" value="Fungal_trans"/>
    <property type="match status" value="1"/>
</dbReference>
<reference evidence="5 6" key="1">
    <citation type="submission" date="2021-11" db="EMBL/GenBank/DDBJ databases">
        <title>Black yeast isolated from Biological Soil Crust.</title>
        <authorList>
            <person name="Kurbessoian T."/>
        </authorList>
    </citation>
    <scope>NUCLEOTIDE SEQUENCE [LARGE SCALE GENOMIC DNA]</scope>
    <source>
        <strain evidence="5 6">CCFEE 5522</strain>
    </source>
</reference>
<dbReference type="CDD" id="cd00067">
    <property type="entry name" value="GAL4"/>
    <property type="match status" value="1"/>
</dbReference>
<gene>
    <name evidence="5" type="ORF">LTR36_002049</name>
</gene>
<evidence type="ECO:0000259" key="4">
    <source>
        <dbReference type="PROSITE" id="PS50048"/>
    </source>
</evidence>
<dbReference type="CDD" id="cd12148">
    <property type="entry name" value="fungal_TF_MHR"/>
    <property type="match status" value="1"/>
</dbReference>
<feature type="domain" description="Zn(2)-C6 fungal-type" evidence="4">
    <location>
        <begin position="28"/>
        <end position="62"/>
    </location>
</feature>
<sequence length="652" mass="73755">MAGHRGPGHDSDSMPVDRPKKMQRISQACDLCHRRSIRCRPSTESPQQRCQNCFDFGVDCTYNRPSRRRRNPSLVQATPPNILPSQQGNRLISPASDDVKGQDPAPASIATTAEGASDFTGAYVTVREGRPEDLLGVAWRSFALASLSTVDQYLEIYMDCFYPIFPLFHGPILWDRIKKRHHLVDRGFFASVMAACALAAARARDGAIGDKYKYAESPEKSSEIFFAAAQDAIIKDLSKAQGFGYMRACVLLAITCIQYGNIKTMHQYMGTYHTLSAMQHFHDESHWPKDIPAGEREERRRLFWSTYTLDIYTSVVFDSVVHSQETCSNVQYPSEINDEDLTGGYPSPIDEEHWLRGWNFTTDLYRILEHAVKRMRRNKQVRDDRISIVRLLISDGIPDEQVMDNVLGLYYQLADCFKRTDLPATGDKSHDFIGVQAANIQATLQLVRITLFSTSTTHDVNRKCDVAQNVLETFHQIDPAYLRRISTPLVYHLGSIGQILASVMEGPLCEESYQRVRSLLVSMADLLKGLESGLQPTAGASRDLRHQIDKIDRYMDAQRLVVLSISQSEQQHQQQLHQHPPPQQHQQTMPGAINGLRNGYIPHVHSAVTNGMTMQSPFDEFQLPADLVNTGAWPWPFEWAQDNQMPLLQGFE</sequence>
<dbReference type="GO" id="GO:0006351">
    <property type="term" value="P:DNA-templated transcription"/>
    <property type="evidence" value="ECO:0007669"/>
    <property type="project" value="InterPro"/>
</dbReference>
<keyword evidence="1" id="KW-0479">Metal-binding</keyword>
<evidence type="ECO:0000256" key="3">
    <source>
        <dbReference type="SAM" id="MobiDB-lite"/>
    </source>
</evidence>
<feature type="region of interest" description="Disordered" evidence="3">
    <location>
        <begin position="67"/>
        <end position="89"/>
    </location>
</feature>
<dbReference type="InterPro" id="IPR050987">
    <property type="entry name" value="AtrR-like"/>
</dbReference>